<comment type="caution">
    <text evidence="2">The sequence shown here is derived from an EMBL/GenBank/DDBJ whole genome shotgun (WGS) entry which is preliminary data.</text>
</comment>
<proteinExistence type="predicted"/>
<evidence type="ECO:0000313" key="3">
    <source>
        <dbReference type="Proteomes" id="UP001627154"/>
    </source>
</evidence>
<protein>
    <submittedName>
        <fullName evidence="2">Uncharacterized protein</fullName>
    </submittedName>
</protein>
<dbReference type="AlphaFoldDB" id="A0ABD2WFF4"/>
<feature type="chain" id="PRO_5044796754" evidence="1">
    <location>
        <begin position="19"/>
        <end position="195"/>
    </location>
</feature>
<keyword evidence="1" id="KW-0732">Signal</keyword>
<accession>A0ABD2WFF4</accession>
<dbReference type="EMBL" id="JBJJXI010000108">
    <property type="protein sequence ID" value="KAL3391608.1"/>
    <property type="molecule type" value="Genomic_DNA"/>
</dbReference>
<evidence type="ECO:0000313" key="2">
    <source>
        <dbReference type="EMBL" id="KAL3391608.1"/>
    </source>
</evidence>
<gene>
    <name evidence="2" type="ORF">TKK_013544</name>
</gene>
<sequence length="195" mass="22160">MALLCIDILDVLFGFVDACSLRTAKEVLWAERASAELRRRDRSAEFPLFLEEEIEAKPLLREEFGDIYQKYETEHFWELLTFGELLEKIKENGILPIQNSYFTSDDDKTVLFNFLNGLDQSRPGLQGAAVELTHDARDPLHLHIIHQASRAMPTHLSVYPWTSEQRCGDSGFIFSSSSSSTTTSILTKFPSRLGS</sequence>
<dbReference type="Proteomes" id="UP001627154">
    <property type="component" value="Unassembled WGS sequence"/>
</dbReference>
<feature type="signal peptide" evidence="1">
    <location>
        <begin position="1"/>
        <end position="18"/>
    </location>
</feature>
<keyword evidence="3" id="KW-1185">Reference proteome</keyword>
<evidence type="ECO:0000256" key="1">
    <source>
        <dbReference type="SAM" id="SignalP"/>
    </source>
</evidence>
<organism evidence="2 3">
    <name type="scientific">Trichogramma kaykai</name>
    <dbReference type="NCBI Taxonomy" id="54128"/>
    <lineage>
        <taxon>Eukaryota</taxon>
        <taxon>Metazoa</taxon>
        <taxon>Ecdysozoa</taxon>
        <taxon>Arthropoda</taxon>
        <taxon>Hexapoda</taxon>
        <taxon>Insecta</taxon>
        <taxon>Pterygota</taxon>
        <taxon>Neoptera</taxon>
        <taxon>Endopterygota</taxon>
        <taxon>Hymenoptera</taxon>
        <taxon>Apocrita</taxon>
        <taxon>Proctotrupomorpha</taxon>
        <taxon>Chalcidoidea</taxon>
        <taxon>Trichogrammatidae</taxon>
        <taxon>Trichogramma</taxon>
    </lineage>
</organism>
<name>A0ABD2WFF4_9HYME</name>
<reference evidence="2 3" key="1">
    <citation type="journal article" date="2024" name="bioRxiv">
        <title>A reference genome for Trichogramma kaykai: A tiny desert-dwelling parasitoid wasp with competing sex-ratio distorters.</title>
        <authorList>
            <person name="Culotta J."/>
            <person name="Lindsey A.R."/>
        </authorList>
    </citation>
    <scope>NUCLEOTIDE SEQUENCE [LARGE SCALE GENOMIC DNA]</scope>
    <source>
        <strain evidence="2 3">KSX58</strain>
    </source>
</reference>